<evidence type="ECO:0000313" key="14">
    <source>
        <dbReference type="Proteomes" id="UP000275137"/>
    </source>
</evidence>
<comment type="similarity">
    <text evidence="2">Belongs to the uracil-DNA glycosylase (UDG) superfamily. Type 4 (UDGa) family.</text>
</comment>
<comment type="catalytic activity">
    <reaction evidence="1">
        <text>Hydrolyzes single-stranded DNA or mismatched double-stranded DNA and polynucleotides, releasing free uracil.</text>
        <dbReference type="EC" id="3.2.2.27"/>
    </reaction>
</comment>
<evidence type="ECO:0000256" key="11">
    <source>
        <dbReference type="ARBA" id="ARBA00023204"/>
    </source>
</evidence>
<keyword evidence="8" id="KW-0378">Hydrolase</keyword>
<evidence type="ECO:0000256" key="10">
    <source>
        <dbReference type="ARBA" id="ARBA00023014"/>
    </source>
</evidence>
<evidence type="ECO:0000256" key="5">
    <source>
        <dbReference type="ARBA" id="ARBA00022485"/>
    </source>
</evidence>
<evidence type="ECO:0000256" key="2">
    <source>
        <dbReference type="ARBA" id="ARBA00006521"/>
    </source>
</evidence>
<evidence type="ECO:0000256" key="9">
    <source>
        <dbReference type="ARBA" id="ARBA00023004"/>
    </source>
</evidence>
<gene>
    <name evidence="13" type="ORF">ED236_07440</name>
</gene>
<evidence type="ECO:0000256" key="6">
    <source>
        <dbReference type="ARBA" id="ARBA00022723"/>
    </source>
</evidence>
<name>A0A3N0V0Y3_9PROT</name>
<organism evidence="13 14">
    <name type="scientific">Pseudomethylobacillus aquaticus</name>
    <dbReference type="NCBI Taxonomy" id="2676064"/>
    <lineage>
        <taxon>Bacteria</taxon>
        <taxon>Pseudomonadati</taxon>
        <taxon>Pseudomonadota</taxon>
        <taxon>Betaproteobacteria</taxon>
        <taxon>Nitrosomonadales</taxon>
        <taxon>Methylophilaceae</taxon>
        <taxon>Pseudomethylobacillus</taxon>
    </lineage>
</organism>
<evidence type="ECO:0000259" key="12">
    <source>
        <dbReference type="SMART" id="SM00986"/>
    </source>
</evidence>
<dbReference type="InterPro" id="IPR005122">
    <property type="entry name" value="Uracil-DNA_glycosylase-like"/>
</dbReference>
<evidence type="ECO:0000256" key="4">
    <source>
        <dbReference type="ARBA" id="ARBA00019403"/>
    </source>
</evidence>
<accession>A0A3N0V0Y3</accession>
<proteinExistence type="inferred from homology"/>
<keyword evidence="6" id="KW-0479">Metal-binding</keyword>
<dbReference type="InterPro" id="IPR051536">
    <property type="entry name" value="UDG_Type-4/5"/>
</dbReference>
<evidence type="ECO:0000256" key="1">
    <source>
        <dbReference type="ARBA" id="ARBA00001400"/>
    </source>
</evidence>
<dbReference type="Gene3D" id="3.40.470.10">
    <property type="entry name" value="Uracil-DNA glycosylase-like domain"/>
    <property type="match status" value="1"/>
</dbReference>
<dbReference type="PANTHER" id="PTHR33693">
    <property type="entry name" value="TYPE-5 URACIL-DNA GLYCOSYLASE"/>
    <property type="match status" value="1"/>
</dbReference>
<dbReference type="Pfam" id="PF03167">
    <property type="entry name" value="UDG"/>
    <property type="match status" value="1"/>
</dbReference>
<evidence type="ECO:0000256" key="3">
    <source>
        <dbReference type="ARBA" id="ARBA00012030"/>
    </source>
</evidence>
<keyword evidence="11" id="KW-0234">DNA repair</keyword>
<dbReference type="GO" id="GO:0051539">
    <property type="term" value="F:4 iron, 4 sulfur cluster binding"/>
    <property type="evidence" value="ECO:0007669"/>
    <property type="project" value="UniProtKB-KW"/>
</dbReference>
<dbReference type="CDD" id="cd10030">
    <property type="entry name" value="UDG-F4_TTUDGA_SPO1dp_like"/>
    <property type="match status" value="1"/>
</dbReference>
<keyword evidence="5" id="KW-0004">4Fe-4S</keyword>
<dbReference type="GO" id="GO:0046872">
    <property type="term" value="F:metal ion binding"/>
    <property type="evidence" value="ECO:0007669"/>
    <property type="project" value="UniProtKB-KW"/>
</dbReference>
<dbReference type="SMART" id="SM00987">
    <property type="entry name" value="UreE_C"/>
    <property type="match status" value="1"/>
</dbReference>
<dbReference type="PANTHER" id="PTHR33693:SF1">
    <property type="entry name" value="TYPE-4 URACIL-DNA GLYCOSYLASE"/>
    <property type="match status" value="1"/>
</dbReference>
<dbReference type="InterPro" id="IPR036895">
    <property type="entry name" value="Uracil-DNA_glycosylase-like_sf"/>
</dbReference>
<reference evidence="13 14" key="1">
    <citation type="submission" date="2018-10" db="EMBL/GenBank/DDBJ databases">
        <authorList>
            <person name="Chen W.-M."/>
        </authorList>
    </citation>
    <scope>NUCLEOTIDE SEQUENCE [LARGE SCALE GENOMIC DNA]</scope>
    <source>
        <strain evidence="13 14">H-5</strain>
    </source>
</reference>
<keyword evidence="9" id="KW-0408">Iron</keyword>
<keyword evidence="14" id="KW-1185">Reference proteome</keyword>
<dbReference type="AlphaFoldDB" id="A0A3N0V0Y3"/>
<dbReference type="RefSeq" id="WP_123237325.1">
    <property type="nucleotide sequence ID" value="NZ_RJVP01000003.1"/>
</dbReference>
<dbReference type="Proteomes" id="UP000275137">
    <property type="component" value="Unassembled WGS sequence"/>
</dbReference>
<dbReference type="GO" id="GO:0006281">
    <property type="term" value="P:DNA repair"/>
    <property type="evidence" value="ECO:0007669"/>
    <property type="project" value="UniProtKB-KW"/>
</dbReference>
<evidence type="ECO:0000256" key="7">
    <source>
        <dbReference type="ARBA" id="ARBA00022763"/>
    </source>
</evidence>
<evidence type="ECO:0000313" key="13">
    <source>
        <dbReference type="EMBL" id="ROH86262.1"/>
    </source>
</evidence>
<keyword evidence="10" id="KW-0411">Iron-sulfur</keyword>
<keyword evidence="7" id="KW-0227">DNA damage</keyword>
<evidence type="ECO:0000256" key="8">
    <source>
        <dbReference type="ARBA" id="ARBA00022801"/>
    </source>
</evidence>
<dbReference type="EC" id="3.2.2.27" evidence="3"/>
<dbReference type="SUPFAM" id="SSF52141">
    <property type="entry name" value="Uracil-DNA glycosylase-like"/>
    <property type="match status" value="1"/>
</dbReference>
<protein>
    <recommendedName>
        <fullName evidence="4">Type-4 uracil-DNA glycosylase</fullName>
        <ecNumber evidence="3">3.2.2.27</ecNumber>
    </recommendedName>
</protein>
<dbReference type="InterPro" id="IPR005273">
    <property type="entry name" value="Ura-DNA_glyco_family4"/>
</dbReference>
<dbReference type="GO" id="GO:0004844">
    <property type="term" value="F:uracil DNA N-glycosylase activity"/>
    <property type="evidence" value="ECO:0007669"/>
    <property type="project" value="UniProtKB-EC"/>
</dbReference>
<comment type="caution">
    <text evidence="13">The sequence shown here is derived from an EMBL/GenBank/DDBJ whole genome shotgun (WGS) entry which is preliminary data.</text>
</comment>
<dbReference type="SMART" id="SM00986">
    <property type="entry name" value="UDG"/>
    <property type="match status" value="1"/>
</dbReference>
<dbReference type="EMBL" id="RJVP01000003">
    <property type="protein sequence ID" value="ROH86262.1"/>
    <property type="molecule type" value="Genomic_DNA"/>
</dbReference>
<sequence>MALSREDMLRELELLPMWQLRAPLPDAVTALAAGQSAGPVVAEPVVAEPGIEKDQTLVPAPQLDQTSIDQESVEHLVPVLTTVEDHALPDMSITLGEGRRDSIQRMDWQDLQTCVSACEACNLSGTRTQTVFGVGDPHADWLIVGEAPGAEEDRKGEPFVGQAGKLLDNMLAAIQLKRGDNVYIANVLKCRPPQNRDPHGEEVLQCDPFLKRQVELIQPKLILALGKFAAQSLLETDATIASLRGKLHRYQGVPVIVTYHPAYLLRNLPDKAKAWQDLCFAVRTMQDLQSAAASPTL</sequence>
<feature type="domain" description="Uracil-DNA glycosylase-like" evidence="12">
    <location>
        <begin position="132"/>
        <end position="279"/>
    </location>
</feature>
<dbReference type="NCBIfam" id="TIGR00758">
    <property type="entry name" value="UDG_fam4"/>
    <property type="match status" value="1"/>
</dbReference>